<accession>A0AAW1WB00</accession>
<dbReference type="PANTHER" id="PTHR31170:SF20">
    <property type="entry name" value="DUF247 DOMAIN PROTEIN"/>
    <property type="match status" value="1"/>
</dbReference>
<feature type="transmembrane region" description="Helical" evidence="1">
    <location>
        <begin position="424"/>
        <end position="445"/>
    </location>
</feature>
<dbReference type="Pfam" id="PF03140">
    <property type="entry name" value="DUF247"/>
    <property type="match status" value="1"/>
</dbReference>
<keyword evidence="1" id="KW-0812">Transmembrane</keyword>
<comment type="caution">
    <text evidence="2">The sequence shown here is derived from an EMBL/GenBank/DDBJ whole genome shotgun (WGS) entry which is preliminary data.</text>
</comment>
<evidence type="ECO:0000313" key="2">
    <source>
        <dbReference type="EMBL" id="KAK9920447.1"/>
    </source>
</evidence>
<keyword evidence="1" id="KW-0472">Membrane</keyword>
<keyword evidence="3" id="KW-1185">Reference proteome</keyword>
<gene>
    <name evidence="2" type="ORF">M0R45_029002</name>
</gene>
<evidence type="ECO:0000256" key="1">
    <source>
        <dbReference type="SAM" id="Phobius"/>
    </source>
</evidence>
<organism evidence="2 3">
    <name type="scientific">Rubus argutus</name>
    <name type="common">Southern blackberry</name>
    <dbReference type="NCBI Taxonomy" id="59490"/>
    <lineage>
        <taxon>Eukaryota</taxon>
        <taxon>Viridiplantae</taxon>
        <taxon>Streptophyta</taxon>
        <taxon>Embryophyta</taxon>
        <taxon>Tracheophyta</taxon>
        <taxon>Spermatophyta</taxon>
        <taxon>Magnoliopsida</taxon>
        <taxon>eudicotyledons</taxon>
        <taxon>Gunneridae</taxon>
        <taxon>Pentapetalae</taxon>
        <taxon>rosids</taxon>
        <taxon>fabids</taxon>
        <taxon>Rosales</taxon>
        <taxon>Rosaceae</taxon>
        <taxon>Rosoideae</taxon>
        <taxon>Rosoideae incertae sedis</taxon>
        <taxon>Rubus</taxon>
    </lineage>
</organism>
<dbReference type="PANTHER" id="PTHR31170">
    <property type="entry name" value="BNAC04G53230D PROTEIN"/>
    <property type="match status" value="1"/>
</dbReference>
<dbReference type="AlphaFoldDB" id="A0AAW1WB00"/>
<sequence>MTESPQEIQQVEAIDKKKEWHQEITEKLHRKVETGSSCLSIHTVPTKLRRVKDDAYNCRIVSIGPLHLGNHDLAAMRGHKWAYMRDLFQRIEDRQQSLECWKECTSAVFDLDSRTRGCYAKRISHKDRGHKELAEVVLLDGCFILELFLKYDQHLNMSLDYESDPIFNSAWMIAALQHDLALLENQIPLFILERIYDAIKPHLKNSPPNYVTGLALNFFQPMNYKAFLDDWGTEYSHLLDILHKFYLPSNCDISMEIEMISERKHHSRPEPVFGSSKKWGFNYCASELLEAGIEFQKQQRPDHLLNITFRKGVIRMPPVFIDDSLLRNLIAFEQCSLGSLHHMTSYAVLLKSLIRLPRDIKLLRQRGIISSNWIREEDYLSQLKSIIDEVVVKEFYFDDLCDKVNTYHGKFWFRRGIKHIYRTYFFSAWSMISFVAAIILFILTATQTYYTVRPR</sequence>
<name>A0AAW1WB00_RUBAR</name>
<dbReference type="InterPro" id="IPR004158">
    <property type="entry name" value="DUF247_pln"/>
</dbReference>
<dbReference type="EMBL" id="JBEDUW010000006">
    <property type="protein sequence ID" value="KAK9920447.1"/>
    <property type="molecule type" value="Genomic_DNA"/>
</dbReference>
<dbReference type="Proteomes" id="UP001457282">
    <property type="component" value="Unassembled WGS sequence"/>
</dbReference>
<proteinExistence type="predicted"/>
<keyword evidence="1" id="KW-1133">Transmembrane helix</keyword>
<evidence type="ECO:0000313" key="3">
    <source>
        <dbReference type="Proteomes" id="UP001457282"/>
    </source>
</evidence>
<protein>
    <submittedName>
        <fullName evidence="2">Uncharacterized protein</fullName>
    </submittedName>
</protein>
<reference evidence="2 3" key="1">
    <citation type="journal article" date="2023" name="G3 (Bethesda)">
        <title>A chromosome-length genome assembly and annotation of blackberry (Rubus argutus, cv. 'Hillquist').</title>
        <authorList>
            <person name="Bruna T."/>
            <person name="Aryal R."/>
            <person name="Dudchenko O."/>
            <person name="Sargent D.J."/>
            <person name="Mead D."/>
            <person name="Buti M."/>
            <person name="Cavallini A."/>
            <person name="Hytonen T."/>
            <person name="Andres J."/>
            <person name="Pham M."/>
            <person name="Weisz D."/>
            <person name="Mascagni F."/>
            <person name="Usai G."/>
            <person name="Natali L."/>
            <person name="Bassil N."/>
            <person name="Fernandez G.E."/>
            <person name="Lomsadze A."/>
            <person name="Armour M."/>
            <person name="Olukolu B."/>
            <person name="Poorten T."/>
            <person name="Britton C."/>
            <person name="Davik J."/>
            <person name="Ashrafi H."/>
            <person name="Aiden E.L."/>
            <person name="Borodovsky M."/>
            <person name="Worthington M."/>
        </authorList>
    </citation>
    <scope>NUCLEOTIDE SEQUENCE [LARGE SCALE GENOMIC DNA]</scope>
    <source>
        <strain evidence="2">PI 553951</strain>
    </source>
</reference>